<dbReference type="HOGENOM" id="CLU_1156502_0_0_1"/>
<name>A0A0D0B9H0_9AGAR</name>
<dbReference type="EMBL" id="KN834881">
    <property type="protein sequence ID" value="KIK50876.1"/>
    <property type="molecule type" value="Genomic_DNA"/>
</dbReference>
<evidence type="ECO:0000313" key="2">
    <source>
        <dbReference type="Proteomes" id="UP000053593"/>
    </source>
</evidence>
<evidence type="ECO:0000313" key="1">
    <source>
        <dbReference type="EMBL" id="KIK50876.1"/>
    </source>
</evidence>
<dbReference type="OrthoDB" id="3231188at2759"/>
<accession>A0A0D0B9H0</accession>
<reference evidence="1 2" key="1">
    <citation type="submission" date="2014-04" db="EMBL/GenBank/DDBJ databases">
        <title>Evolutionary Origins and Diversification of the Mycorrhizal Mutualists.</title>
        <authorList>
            <consortium name="DOE Joint Genome Institute"/>
            <consortium name="Mycorrhizal Genomics Consortium"/>
            <person name="Kohler A."/>
            <person name="Kuo A."/>
            <person name="Nagy L.G."/>
            <person name="Floudas D."/>
            <person name="Copeland A."/>
            <person name="Barry K.W."/>
            <person name="Cichocki N."/>
            <person name="Veneault-Fourrey C."/>
            <person name="LaButti K."/>
            <person name="Lindquist E.A."/>
            <person name="Lipzen A."/>
            <person name="Lundell T."/>
            <person name="Morin E."/>
            <person name="Murat C."/>
            <person name="Riley R."/>
            <person name="Ohm R."/>
            <person name="Sun H."/>
            <person name="Tunlid A."/>
            <person name="Henrissat B."/>
            <person name="Grigoriev I.V."/>
            <person name="Hibbett D.S."/>
            <person name="Martin F."/>
        </authorList>
    </citation>
    <scope>NUCLEOTIDE SEQUENCE [LARGE SCALE GENOMIC DNA]</scope>
    <source>
        <strain evidence="1 2">FD-317 M1</strain>
    </source>
</reference>
<organism evidence="1 2">
    <name type="scientific">Collybiopsis luxurians FD-317 M1</name>
    <dbReference type="NCBI Taxonomy" id="944289"/>
    <lineage>
        <taxon>Eukaryota</taxon>
        <taxon>Fungi</taxon>
        <taxon>Dikarya</taxon>
        <taxon>Basidiomycota</taxon>
        <taxon>Agaricomycotina</taxon>
        <taxon>Agaricomycetes</taxon>
        <taxon>Agaricomycetidae</taxon>
        <taxon>Agaricales</taxon>
        <taxon>Marasmiineae</taxon>
        <taxon>Omphalotaceae</taxon>
        <taxon>Collybiopsis</taxon>
        <taxon>Collybiopsis luxurians</taxon>
    </lineage>
</organism>
<gene>
    <name evidence="1" type="ORF">GYMLUDRAFT_65110</name>
</gene>
<protein>
    <submittedName>
        <fullName evidence="1">Uncharacterized protein</fullName>
    </submittedName>
</protein>
<dbReference type="AlphaFoldDB" id="A0A0D0B9H0"/>
<dbReference type="Proteomes" id="UP000053593">
    <property type="component" value="Unassembled WGS sequence"/>
</dbReference>
<sequence length="240" mass="27295">MQGQFQDLYNLVPEDLKEQVAKAWFGKIVQPESLQFFSSKQPPSSFQTLPAGFVFMPLLEFLDQKFKRICRKAVLAVNILWISSDTRNQQPINRLNMQPFILLFSTTTGAQLGIANLHSKMTLYSSPNAPIGLLNGKWTMPHTEIIQTKLHISYMMPGAIAGSVVLLLEARWAFSADTKLTAISVTTGINYQADFDAYLNKIHTALYWKEAWVKHLFDYWDPIIFPNQELRYSGTDLGSQ</sequence>
<proteinExistence type="predicted"/>
<keyword evidence="2" id="KW-1185">Reference proteome</keyword>